<reference evidence="1 2" key="2">
    <citation type="submission" date="2013-11" db="EMBL/GenBank/DDBJ databases">
        <title>The Genome Sequence of Phytophthora parasitica INRA-310.</title>
        <authorList>
            <consortium name="The Broad Institute Genomics Platform"/>
            <person name="Russ C."/>
            <person name="Tyler B."/>
            <person name="Panabieres F."/>
            <person name="Shan W."/>
            <person name="Tripathy S."/>
            <person name="Grunwald N."/>
            <person name="Machado M."/>
            <person name="Johnson C.S."/>
            <person name="Arredondo F."/>
            <person name="Hong C."/>
            <person name="Coffey M."/>
            <person name="Young S.K."/>
            <person name="Zeng Q."/>
            <person name="Gargeya S."/>
            <person name="Fitzgerald M."/>
            <person name="Abouelleil A."/>
            <person name="Alvarado L."/>
            <person name="Chapman S.B."/>
            <person name="Gainer-Dewar J."/>
            <person name="Goldberg J."/>
            <person name="Griggs A."/>
            <person name="Gujja S."/>
            <person name="Hansen M."/>
            <person name="Howarth C."/>
            <person name="Imamovic A."/>
            <person name="Ireland A."/>
            <person name="Larimer J."/>
            <person name="McCowan C."/>
            <person name="Murphy C."/>
            <person name="Pearson M."/>
            <person name="Poon T.W."/>
            <person name="Priest M."/>
            <person name="Roberts A."/>
            <person name="Saif S."/>
            <person name="Shea T."/>
            <person name="Sykes S."/>
            <person name="Wortman J."/>
            <person name="Nusbaum C."/>
            <person name="Birren B."/>
        </authorList>
    </citation>
    <scope>NUCLEOTIDE SEQUENCE [LARGE SCALE GENOMIC DNA]</scope>
    <source>
        <strain evidence="1 2">INRA-310</strain>
    </source>
</reference>
<dbReference type="GeneID" id="20191483"/>
<evidence type="ECO:0008006" key="3">
    <source>
        <dbReference type="Google" id="ProtNLM"/>
    </source>
</evidence>
<gene>
    <name evidence="1" type="ORF">PPTG_22884</name>
</gene>
<reference evidence="2" key="1">
    <citation type="submission" date="2011-12" db="EMBL/GenBank/DDBJ databases">
        <authorList>
            <consortium name="The Broad Institute Genome Sequencing Platform"/>
            <person name="Russ C."/>
            <person name="Tyler B."/>
            <person name="Panabieres F."/>
            <person name="Shan W."/>
            <person name="Tripathy S."/>
            <person name="Grunwald N."/>
            <person name="Machado M."/>
            <person name="Young S.K."/>
            <person name="Zeng Q."/>
            <person name="Gargeya S."/>
            <person name="Fitzgerald M."/>
            <person name="Haas B."/>
            <person name="Abouelleil A."/>
            <person name="Alvarado L."/>
            <person name="Arachchi H.M."/>
            <person name="Berlin A."/>
            <person name="Chapman S.B."/>
            <person name="Gearin G."/>
            <person name="Goldberg J."/>
            <person name="Griggs A."/>
            <person name="Gujja S."/>
            <person name="Hansen M."/>
            <person name="Heiman D."/>
            <person name="Howarth C."/>
            <person name="Larimer J."/>
            <person name="Lui A."/>
            <person name="MacDonald P.J.P."/>
            <person name="McCowen C."/>
            <person name="Montmayeur A."/>
            <person name="Murphy C."/>
            <person name="Neiman D."/>
            <person name="Pearson M."/>
            <person name="Priest M."/>
            <person name="Roberts A."/>
            <person name="Saif S."/>
            <person name="Shea T."/>
            <person name="Sisk P."/>
            <person name="Stolte C."/>
            <person name="Sykes S."/>
            <person name="Wortman J."/>
            <person name="Nusbaum C."/>
            <person name="Birren B."/>
        </authorList>
    </citation>
    <scope>NUCLEOTIDE SEQUENCE [LARGE SCALE GENOMIC DNA]</scope>
    <source>
        <strain evidence="2">INRA-310</strain>
    </source>
</reference>
<proteinExistence type="predicted"/>
<evidence type="ECO:0000313" key="2">
    <source>
        <dbReference type="Proteomes" id="UP000018817"/>
    </source>
</evidence>
<protein>
    <recommendedName>
        <fullName evidence="3">Tubulin-specific chaperone A</fullName>
    </recommendedName>
</protein>
<dbReference type="VEuPathDB" id="FungiDB:PPTG_22884"/>
<accession>W2Q8J1</accession>
<dbReference type="AlphaFoldDB" id="W2Q8J1"/>
<evidence type="ECO:0000313" key="1">
    <source>
        <dbReference type="EMBL" id="ETN09477.1"/>
    </source>
</evidence>
<dbReference type="Proteomes" id="UP000018817">
    <property type="component" value="Unassembled WGS sequence"/>
</dbReference>
<dbReference type="RefSeq" id="XP_008905310.1">
    <property type="nucleotide sequence ID" value="XM_008907062.1"/>
</dbReference>
<sequence length="73" mass="8326">MSAIDDAMEELKRQVPVYDEMNGRHYPHHRQLLKRQISVAEKSLSPSLEECAKDVVEDVVIKLKGTSATRSIF</sequence>
<dbReference type="EMBL" id="KI669585">
    <property type="protein sequence ID" value="ETN09477.1"/>
    <property type="molecule type" value="Genomic_DNA"/>
</dbReference>
<name>W2Q8J1_PHYN3</name>
<organism evidence="1 2">
    <name type="scientific">Phytophthora nicotianae (strain INRA-310)</name>
    <name type="common">Phytophthora parasitica</name>
    <dbReference type="NCBI Taxonomy" id="761204"/>
    <lineage>
        <taxon>Eukaryota</taxon>
        <taxon>Sar</taxon>
        <taxon>Stramenopiles</taxon>
        <taxon>Oomycota</taxon>
        <taxon>Peronosporomycetes</taxon>
        <taxon>Peronosporales</taxon>
        <taxon>Peronosporaceae</taxon>
        <taxon>Phytophthora</taxon>
    </lineage>
</organism>